<organism evidence="2 3">
    <name type="scientific">Clostridium aceticum</name>
    <dbReference type="NCBI Taxonomy" id="84022"/>
    <lineage>
        <taxon>Bacteria</taxon>
        <taxon>Bacillati</taxon>
        <taxon>Bacillota</taxon>
        <taxon>Clostridia</taxon>
        <taxon>Eubacteriales</taxon>
        <taxon>Clostridiaceae</taxon>
        <taxon>Clostridium</taxon>
    </lineage>
</organism>
<evidence type="ECO:0000313" key="3">
    <source>
        <dbReference type="Proteomes" id="UP000035704"/>
    </source>
</evidence>
<dbReference type="PATRIC" id="fig|84022.6.peg.1624"/>
<sequence length="113" mass="12255">MITVEELSNKLGLEVVAGQQSITKAVKGAYIGDLLSWVMAHIDSEDAWITIQTNINVIAVAALRDVSCVIVVENADIEAPTINKANEEGIPLLRSSLNAYKLAVQVYKFLEGK</sequence>
<dbReference type="AlphaFoldDB" id="A0A0G3W9Q1"/>
<dbReference type="EMBL" id="CP009687">
    <property type="protein sequence ID" value="AKL95078.1"/>
    <property type="molecule type" value="Genomic_DNA"/>
</dbReference>
<dbReference type="InterPro" id="IPR010766">
    <property type="entry name" value="DRTGG"/>
</dbReference>
<protein>
    <submittedName>
        <fullName evidence="2">Transcriptional regulator</fullName>
    </submittedName>
</protein>
<dbReference type="KEGG" id="cace:CACET_c16290"/>
<keyword evidence="3" id="KW-1185">Reference proteome</keyword>
<dbReference type="InterPro" id="IPR028979">
    <property type="entry name" value="Ser_kin/Pase_Hpr-like_N_sf"/>
</dbReference>
<proteinExistence type="predicted"/>
<dbReference type="OrthoDB" id="9800356at2"/>
<evidence type="ECO:0000259" key="1">
    <source>
        <dbReference type="Pfam" id="PF07085"/>
    </source>
</evidence>
<evidence type="ECO:0000313" key="2">
    <source>
        <dbReference type="EMBL" id="AKL95078.1"/>
    </source>
</evidence>
<reference evidence="2 3" key="1">
    <citation type="submission" date="2014-10" db="EMBL/GenBank/DDBJ databases">
        <title>Genome sequence of Clostridium aceticum DSM 1496.</title>
        <authorList>
            <person name="Poehlein A."/>
            <person name="Schiel-Bengelsdorf B."/>
            <person name="Gottschalk G."/>
            <person name="Duerre P."/>
            <person name="Daniel R."/>
        </authorList>
    </citation>
    <scope>NUCLEOTIDE SEQUENCE [LARGE SCALE GENOMIC DNA]</scope>
    <source>
        <strain evidence="2 3">DSM 1496</strain>
    </source>
</reference>
<dbReference type="SUPFAM" id="SSF75138">
    <property type="entry name" value="HprK N-terminal domain-like"/>
    <property type="match status" value="1"/>
</dbReference>
<accession>A0A0G3W9Q1</accession>
<dbReference type="RefSeq" id="WP_052661262.1">
    <property type="nucleotide sequence ID" value="NZ_CP009687.1"/>
</dbReference>
<feature type="domain" description="DRTGG" evidence="1">
    <location>
        <begin position="7"/>
        <end position="106"/>
    </location>
</feature>
<gene>
    <name evidence="2" type="ORF">CACET_c16290</name>
</gene>
<dbReference type="Pfam" id="PF07085">
    <property type="entry name" value="DRTGG"/>
    <property type="match status" value="1"/>
</dbReference>
<name>A0A0G3W9Q1_9CLOT</name>
<dbReference type="Gene3D" id="3.40.1390.20">
    <property type="entry name" value="HprK N-terminal domain-like"/>
    <property type="match status" value="1"/>
</dbReference>
<dbReference type="STRING" id="84022.CACET_c16290"/>
<dbReference type="Proteomes" id="UP000035704">
    <property type="component" value="Chromosome"/>
</dbReference>